<keyword evidence="2 7" id="KW-0812">Transmembrane</keyword>
<evidence type="ECO:0000256" key="7">
    <source>
        <dbReference type="SAM" id="Phobius"/>
    </source>
</evidence>
<dbReference type="InterPro" id="IPR049453">
    <property type="entry name" value="Memb_transporter_dom"/>
</dbReference>
<keyword evidence="3 7" id="KW-1133">Transmembrane helix</keyword>
<feature type="region of interest" description="Disordered" evidence="6">
    <location>
        <begin position="477"/>
        <end position="499"/>
    </location>
</feature>
<reference evidence="9 10" key="1">
    <citation type="journal article" date="2024" name="Nat. Commun.">
        <title>Phylogenomics reveals the evolutionary origins of lichenization in chlorophyte algae.</title>
        <authorList>
            <person name="Puginier C."/>
            <person name="Libourel C."/>
            <person name="Otte J."/>
            <person name="Skaloud P."/>
            <person name="Haon M."/>
            <person name="Grisel S."/>
            <person name="Petersen M."/>
            <person name="Berrin J.G."/>
            <person name="Delaux P.M."/>
            <person name="Dal Grande F."/>
            <person name="Keller J."/>
        </authorList>
    </citation>
    <scope>NUCLEOTIDE SEQUENCE [LARGE SCALE GENOMIC DNA]</scope>
    <source>
        <strain evidence="9 10">SAG 216-7</strain>
    </source>
</reference>
<dbReference type="Pfam" id="PF13515">
    <property type="entry name" value="FUSC_2"/>
    <property type="match status" value="1"/>
</dbReference>
<evidence type="ECO:0000256" key="1">
    <source>
        <dbReference type="ARBA" id="ARBA00004141"/>
    </source>
</evidence>
<evidence type="ECO:0000256" key="5">
    <source>
        <dbReference type="SAM" id="Coils"/>
    </source>
</evidence>
<evidence type="ECO:0000256" key="4">
    <source>
        <dbReference type="ARBA" id="ARBA00023136"/>
    </source>
</evidence>
<accession>A0ABR2YJY7</accession>
<feature type="domain" description="Integral membrane bound transporter" evidence="8">
    <location>
        <begin position="48"/>
        <end position="172"/>
    </location>
</feature>
<protein>
    <recommendedName>
        <fullName evidence="8">Integral membrane bound transporter domain-containing protein</fullName>
    </recommendedName>
</protein>
<keyword evidence="10" id="KW-1185">Reference proteome</keyword>
<sequence>MPFLKLPDPYPNAIRVGLAVFTATAIGYGIVLPEHGIHTTYARQFSQASKWAAITCVVVNAPVIGKIAQTGAERILGTVVGGTLGYLVYEVGHRVWDPDTRTDGITLSVAAAIVAFSGIVLGKAFNLAYSAKLYAIAFLIVTFGAVDEESTDTSVLLLGAMRVTGIASGVLLSELYAVLIFPKSATQEAVAKMKTAMQKLGNLNRLVWEHGPWSPPKAPVEGALKRADGYTPLASKEESLEDLIKRQEQFEAESEKVLMEVYDALYKVEEQVPLAAAEIYLCTWRGTLIFLPGLPWFPMGKWHLPEKEMDALATSIRKIARLLWALHLSFLDGFDENMLNLLKQQYPSQLMPQLAEHSQGALEAAAAAFPGQRNVDESHLQLFVNAVEGLMRISDFQRRRILQLIKHFRVAGTARRTLARAFSARDSVRRRAGGSSVDAGSPMRVAASMPEPSALRQEPDVEQGLTVAKLDRGAYSRARPADLPPVPERRCGDAATKDDVMDRSNTEEMMLGAGSGDEEQLQGLEHRGRQSSSLTEALAATDAIPRLQETSNGQDLPQPLQRRPNAMKDLDWTLNRSYVGTPFEAFGHLPEGLHIAMGEPEDTVSVADLASQLNGEATQRDFKRLLTMRLQRVESSELIEFPENEEGYLGKIRWYSFQFLMQELAEELEDMHEALDNVLSVLNIAMGT</sequence>
<proteinExistence type="predicted"/>
<name>A0ABR2YJY7_9CHLO</name>
<gene>
    <name evidence="9" type="ORF">WJX75_008949</name>
</gene>
<evidence type="ECO:0000313" key="9">
    <source>
        <dbReference type="EMBL" id="KAK9906841.1"/>
    </source>
</evidence>
<keyword evidence="4 7" id="KW-0472">Membrane</keyword>
<feature type="transmembrane region" description="Helical" evidence="7">
    <location>
        <begin position="12"/>
        <end position="31"/>
    </location>
</feature>
<dbReference type="EMBL" id="JALJOT010000010">
    <property type="protein sequence ID" value="KAK9906841.1"/>
    <property type="molecule type" value="Genomic_DNA"/>
</dbReference>
<keyword evidence="5" id="KW-0175">Coiled coil</keyword>
<dbReference type="Proteomes" id="UP001491310">
    <property type="component" value="Unassembled WGS sequence"/>
</dbReference>
<evidence type="ECO:0000256" key="2">
    <source>
        <dbReference type="ARBA" id="ARBA00022692"/>
    </source>
</evidence>
<feature type="compositionally biased region" description="Basic and acidic residues" evidence="6">
    <location>
        <begin position="487"/>
        <end position="499"/>
    </location>
</feature>
<evidence type="ECO:0000256" key="3">
    <source>
        <dbReference type="ARBA" id="ARBA00022989"/>
    </source>
</evidence>
<comment type="subcellular location">
    <subcellularLocation>
        <location evidence="1">Membrane</location>
        <topology evidence="1">Multi-pass membrane protein</topology>
    </subcellularLocation>
</comment>
<evidence type="ECO:0000259" key="8">
    <source>
        <dbReference type="Pfam" id="PF13515"/>
    </source>
</evidence>
<dbReference type="PANTHER" id="PTHR31086">
    <property type="entry name" value="ALUMINUM-ACTIVATED MALATE TRANSPORTER 10"/>
    <property type="match status" value="1"/>
</dbReference>
<evidence type="ECO:0000256" key="6">
    <source>
        <dbReference type="SAM" id="MobiDB-lite"/>
    </source>
</evidence>
<evidence type="ECO:0000313" key="10">
    <source>
        <dbReference type="Proteomes" id="UP001491310"/>
    </source>
</evidence>
<feature type="transmembrane region" description="Helical" evidence="7">
    <location>
        <begin position="104"/>
        <end position="121"/>
    </location>
</feature>
<feature type="coiled-coil region" evidence="5">
    <location>
        <begin position="233"/>
        <end position="260"/>
    </location>
</feature>
<comment type="caution">
    <text evidence="9">The sequence shown here is derived from an EMBL/GenBank/DDBJ whole genome shotgun (WGS) entry which is preliminary data.</text>
</comment>
<organism evidence="9 10">
    <name type="scientific">Coccomyxa subellipsoidea</name>
    <dbReference type="NCBI Taxonomy" id="248742"/>
    <lineage>
        <taxon>Eukaryota</taxon>
        <taxon>Viridiplantae</taxon>
        <taxon>Chlorophyta</taxon>
        <taxon>core chlorophytes</taxon>
        <taxon>Trebouxiophyceae</taxon>
        <taxon>Trebouxiophyceae incertae sedis</taxon>
        <taxon>Coccomyxaceae</taxon>
        <taxon>Coccomyxa</taxon>
    </lineage>
</organism>